<dbReference type="InterPro" id="IPR050979">
    <property type="entry name" value="LD-transpeptidase"/>
</dbReference>
<dbReference type="InterPro" id="IPR038063">
    <property type="entry name" value="Transpep_catalytic_dom"/>
</dbReference>
<keyword evidence="8" id="KW-0732">Signal</keyword>
<feature type="active site" description="Proton donor/acceptor" evidence="7">
    <location>
        <position position="97"/>
    </location>
</feature>
<dbReference type="GO" id="GO:0016740">
    <property type="term" value="F:transferase activity"/>
    <property type="evidence" value="ECO:0007669"/>
    <property type="project" value="UniProtKB-KW"/>
</dbReference>
<evidence type="ECO:0000256" key="5">
    <source>
        <dbReference type="ARBA" id="ARBA00022984"/>
    </source>
</evidence>
<dbReference type="InterPro" id="IPR016915">
    <property type="entry name" value="UCP029342"/>
</dbReference>
<feature type="domain" description="L,D-TPase catalytic" evidence="9">
    <location>
        <begin position="25"/>
        <end position="134"/>
    </location>
</feature>
<dbReference type="SUPFAM" id="SSF141523">
    <property type="entry name" value="L,D-transpeptidase catalytic domain-like"/>
    <property type="match status" value="1"/>
</dbReference>
<proteinExistence type="inferred from homology"/>
<dbReference type="Pfam" id="PF03734">
    <property type="entry name" value="YkuD"/>
    <property type="match status" value="1"/>
</dbReference>
<keyword evidence="4 7" id="KW-0133">Cell shape</keyword>
<dbReference type="Pfam" id="PF01471">
    <property type="entry name" value="PG_binding_1"/>
    <property type="match status" value="1"/>
</dbReference>
<gene>
    <name evidence="10" type="ORF">FAA86_18325</name>
</gene>
<organism evidence="10 11">
    <name type="scientific">Rhizobium rosettiformans W3</name>
    <dbReference type="NCBI Taxonomy" id="538378"/>
    <lineage>
        <taxon>Bacteria</taxon>
        <taxon>Pseudomonadati</taxon>
        <taxon>Pseudomonadota</taxon>
        <taxon>Alphaproteobacteria</taxon>
        <taxon>Hyphomicrobiales</taxon>
        <taxon>Rhizobiaceae</taxon>
        <taxon>Rhizobium/Agrobacterium group</taxon>
        <taxon>Rhizobium</taxon>
    </lineage>
</organism>
<dbReference type="InterPro" id="IPR036366">
    <property type="entry name" value="PGBDSf"/>
</dbReference>
<dbReference type="AlphaFoldDB" id="A0A4S8PQ55"/>
<keyword evidence="6 7" id="KW-0961">Cell wall biogenesis/degradation</keyword>
<comment type="pathway">
    <text evidence="1 7">Cell wall biogenesis; peptidoglycan biosynthesis.</text>
</comment>
<dbReference type="PANTHER" id="PTHR30582">
    <property type="entry name" value="L,D-TRANSPEPTIDASE"/>
    <property type="match status" value="1"/>
</dbReference>
<dbReference type="PROSITE" id="PS52029">
    <property type="entry name" value="LD_TPASE"/>
    <property type="match status" value="1"/>
</dbReference>
<reference evidence="10 11" key="1">
    <citation type="submission" date="2019-04" db="EMBL/GenBank/DDBJ databases">
        <title>genome sequence of strain W3.</title>
        <authorList>
            <person name="Gao J."/>
            <person name="Sun J."/>
        </authorList>
    </citation>
    <scope>NUCLEOTIDE SEQUENCE [LARGE SCALE GENOMIC DNA]</scope>
    <source>
        <strain evidence="10 11">W3</strain>
    </source>
</reference>
<dbReference type="InterPro" id="IPR005490">
    <property type="entry name" value="LD_TPept_cat_dom"/>
</dbReference>
<evidence type="ECO:0000256" key="8">
    <source>
        <dbReference type="SAM" id="SignalP"/>
    </source>
</evidence>
<dbReference type="UniPathway" id="UPA00219"/>
<feature type="chain" id="PRO_5020805406" description="L,D-TPase catalytic domain-containing protein" evidence="8">
    <location>
        <begin position="21"/>
        <end position="410"/>
    </location>
</feature>
<evidence type="ECO:0000256" key="1">
    <source>
        <dbReference type="ARBA" id="ARBA00004752"/>
    </source>
</evidence>
<dbReference type="PANTHER" id="PTHR30582:SF2">
    <property type="entry name" value="L,D-TRANSPEPTIDASE YCIB-RELATED"/>
    <property type="match status" value="1"/>
</dbReference>
<feature type="signal peptide" evidence="8">
    <location>
        <begin position="1"/>
        <end position="20"/>
    </location>
</feature>
<evidence type="ECO:0000256" key="3">
    <source>
        <dbReference type="ARBA" id="ARBA00022679"/>
    </source>
</evidence>
<dbReference type="GO" id="GO:0005576">
    <property type="term" value="C:extracellular region"/>
    <property type="evidence" value="ECO:0007669"/>
    <property type="project" value="TreeGrafter"/>
</dbReference>
<evidence type="ECO:0000256" key="6">
    <source>
        <dbReference type="ARBA" id="ARBA00023316"/>
    </source>
</evidence>
<evidence type="ECO:0000256" key="7">
    <source>
        <dbReference type="PROSITE-ProRule" id="PRU01373"/>
    </source>
</evidence>
<protein>
    <recommendedName>
        <fullName evidence="9">L,D-TPase catalytic domain-containing protein</fullName>
    </recommendedName>
</protein>
<dbReference type="Gene3D" id="1.10.101.10">
    <property type="entry name" value="PGBD-like superfamily/PGBD"/>
    <property type="match status" value="1"/>
</dbReference>
<dbReference type="GO" id="GO:0071972">
    <property type="term" value="F:peptidoglycan L,D-transpeptidase activity"/>
    <property type="evidence" value="ECO:0007669"/>
    <property type="project" value="TreeGrafter"/>
</dbReference>
<dbReference type="EMBL" id="STGU01000011">
    <property type="protein sequence ID" value="THV33147.1"/>
    <property type="molecule type" value="Genomic_DNA"/>
</dbReference>
<dbReference type="Proteomes" id="UP000307378">
    <property type="component" value="Unassembled WGS sequence"/>
</dbReference>
<dbReference type="CDD" id="cd16913">
    <property type="entry name" value="YkuD_like"/>
    <property type="match status" value="1"/>
</dbReference>
<evidence type="ECO:0000313" key="10">
    <source>
        <dbReference type="EMBL" id="THV33147.1"/>
    </source>
</evidence>
<dbReference type="GO" id="GO:0008360">
    <property type="term" value="P:regulation of cell shape"/>
    <property type="evidence" value="ECO:0007669"/>
    <property type="project" value="UniProtKB-UniRule"/>
</dbReference>
<dbReference type="InterPro" id="IPR036365">
    <property type="entry name" value="PGBD-like_sf"/>
</dbReference>
<keyword evidence="5 7" id="KW-0573">Peptidoglycan synthesis</keyword>
<name>A0A4S8PQ55_9HYPH</name>
<dbReference type="GO" id="GO:0018104">
    <property type="term" value="P:peptidoglycan-protein cross-linking"/>
    <property type="evidence" value="ECO:0007669"/>
    <property type="project" value="TreeGrafter"/>
</dbReference>
<accession>A0A4S8PQ55</accession>
<evidence type="ECO:0000256" key="2">
    <source>
        <dbReference type="ARBA" id="ARBA00005992"/>
    </source>
</evidence>
<dbReference type="InterPro" id="IPR002477">
    <property type="entry name" value="Peptidoglycan-bd-like"/>
</dbReference>
<sequence>MFQRFALAFSLSLAASTALAAEGPLQIFVSKADQSLTVYDGDKVVATSKVSTGKPGHTTPSGIFSILEKRKYHESNLYSNAPMPFMQRLTWSGIALHEGKVPNHPASHGCVRLPNGFAKTLFQMTERGAHVIITDDPVVPKPVVHANLFTPRLPVDDGGLLSDVELRPGRVEAGLKPVEVAMNSVTPRSGAETKLTIEEPPPLRILITRRTQRDVAMDVQRLLNQLGFDSGVPDGLLGSRTIAAIKAFKDKNAIEKDPEILSKPFLVALYEQAGEDHPPMGQLMIRQKFQPLFSAPIDLKEPEKALGTHFLEATDVDRFKRKAVWRGVTLDDHLPASTQKRLGITIPADDPALFTAEAALSRIVMPDELRARIETMLSEGSSITISDTGLGSETGNGTDFITVTRARPKA</sequence>
<evidence type="ECO:0000256" key="4">
    <source>
        <dbReference type="ARBA" id="ARBA00022960"/>
    </source>
</evidence>
<dbReference type="GO" id="GO:0071555">
    <property type="term" value="P:cell wall organization"/>
    <property type="evidence" value="ECO:0007669"/>
    <property type="project" value="UniProtKB-UniRule"/>
</dbReference>
<dbReference type="PIRSF" id="PIRSF029342">
    <property type="entry name" value="UCP029342_ErfK/YbiS/YcfS/YnhG"/>
    <property type="match status" value="1"/>
</dbReference>
<comment type="caution">
    <text evidence="10">The sequence shown here is derived from an EMBL/GenBank/DDBJ whole genome shotgun (WGS) entry which is preliminary data.</text>
</comment>
<dbReference type="Gene3D" id="2.40.440.10">
    <property type="entry name" value="L,D-transpeptidase catalytic domain-like"/>
    <property type="match status" value="1"/>
</dbReference>
<keyword evidence="3" id="KW-0808">Transferase</keyword>
<comment type="similarity">
    <text evidence="2">Belongs to the YkuD family.</text>
</comment>
<dbReference type="SUPFAM" id="SSF47090">
    <property type="entry name" value="PGBD-like"/>
    <property type="match status" value="1"/>
</dbReference>
<dbReference type="NCBIfam" id="NF004785">
    <property type="entry name" value="PRK06132.1-2"/>
    <property type="match status" value="1"/>
</dbReference>
<evidence type="ECO:0000259" key="9">
    <source>
        <dbReference type="PROSITE" id="PS52029"/>
    </source>
</evidence>
<dbReference type="NCBIfam" id="NF004786">
    <property type="entry name" value="PRK06132.1-3"/>
    <property type="match status" value="1"/>
</dbReference>
<dbReference type="RefSeq" id="WP_136542570.1">
    <property type="nucleotide sequence ID" value="NZ_STGU01000011.1"/>
</dbReference>
<feature type="active site" description="Nucleophile" evidence="7">
    <location>
        <position position="110"/>
    </location>
</feature>
<evidence type="ECO:0000313" key="11">
    <source>
        <dbReference type="Proteomes" id="UP000307378"/>
    </source>
</evidence>